<dbReference type="RefSeq" id="WP_098485109.1">
    <property type="nucleotide sequence ID" value="NZ_PDJI01000004.1"/>
</dbReference>
<sequence>MTTAPPQEQRRLLDLQALDTSLARLAHQRRTLPVLATLAELEGRGEDLHRAQVEAKTLAADTRRELTKAESDVEQVRARAARHQATLDSGKGLSRELVALQSELGQLADRQAVLEEIQLEVMERLEAAEARVAELDAQERAVAADVERHTAERDAAFAEIDAETGRIRAERDELAARLDAELLDLYEYARSRTGGLGVVALRGHRTEGAQIDFSLSELAAIDAAAPDEVLVSEEHGYVLVRLEADATSGRA</sequence>
<protein>
    <recommendedName>
        <fullName evidence="2">CT398-like coiled coil hairpin domain-containing protein</fullName>
    </recommendedName>
</protein>
<dbReference type="InterPro" id="IPR056003">
    <property type="entry name" value="CT398_CC_hairpin"/>
</dbReference>
<evidence type="ECO:0000313" key="3">
    <source>
        <dbReference type="EMBL" id="PFG41331.1"/>
    </source>
</evidence>
<dbReference type="OrthoDB" id="9784388at2"/>
<organism evidence="3 4">
    <name type="scientific">Georgenia soli</name>
    <dbReference type="NCBI Taxonomy" id="638953"/>
    <lineage>
        <taxon>Bacteria</taxon>
        <taxon>Bacillati</taxon>
        <taxon>Actinomycetota</taxon>
        <taxon>Actinomycetes</taxon>
        <taxon>Micrococcales</taxon>
        <taxon>Bogoriellaceae</taxon>
        <taxon>Georgenia</taxon>
    </lineage>
</organism>
<proteinExistence type="predicted"/>
<dbReference type="Proteomes" id="UP000222106">
    <property type="component" value="Unassembled WGS sequence"/>
</dbReference>
<evidence type="ECO:0000259" key="2">
    <source>
        <dbReference type="Pfam" id="PF24481"/>
    </source>
</evidence>
<dbReference type="Pfam" id="PF24481">
    <property type="entry name" value="CT398_CC"/>
    <property type="match status" value="1"/>
</dbReference>
<feature type="coiled-coil region" evidence="1">
    <location>
        <begin position="59"/>
        <end position="86"/>
    </location>
</feature>
<name>A0A2A9ES21_9MICO</name>
<accession>A0A2A9ES21</accession>
<feature type="domain" description="CT398-like coiled coil hairpin" evidence="2">
    <location>
        <begin position="15"/>
        <end position="194"/>
    </location>
</feature>
<comment type="caution">
    <text evidence="3">The sequence shown here is derived from an EMBL/GenBank/DDBJ whole genome shotgun (WGS) entry which is preliminary data.</text>
</comment>
<dbReference type="PANTHER" id="PTHR39082">
    <property type="entry name" value="PHOSPHOLIPASE C-BETA-2-RELATED"/>
    <property type="match status" value="1"/>
</dbReference>
<dbReference type="AlphaFoldDB" id="A0A2A9ES21"/>
<keyword evidence="1" id="KW-0175">Coiled coil</keyword>
<dbReference type="Gene3D" id="1.10.287.1490">
    <property type="match status" value="1"/>
</dbReference>
<dbReference type="InterPro" id="IPR052376">
    <property type="entry name" value="Oxidative_Scav/Glycosyltrans"/>
</dbReference>
<feature type="coiled-coil region" evidence="1">
    <location>
        <begin position="118"/>
        <end position="145"/>
    </location>
</feature>
<reference evidence="3 4" key="1">
    <citation type="submission" date="2017-10" db="EMBL/GenBank/DDBJ databases">
        <title>Sequencing the genomes of 1000 actinobacteria strains.</title>
        <authorList>
            <person name="Klenk H.-P."/>
        </authorList>
    </citation>
    <scope>NUCLEOTIDE SEQUENCE [LARGE SCALE GENOMIC DNA]</scope>
    <source>
        <strain evidence="3 4">DSM 21838</strain>
    </source>
</reference>
<gene>
    <name evidence="3" type="ORF">ATJ97_3882</name>
</gene>
<dbReference type="EMBL" id="PDJI01000004">
    <property type="protein sequence ID" value="PFG41331.1"/>
    <property type="molecule type" value="Genomic_DNA"/>
</dbReference>
<keyword evidence="4" id="KW-1185">Reference proteome</keyword>
<evidence type="ECO:0000313" key="4">
    <source>
        <dbReference type="Proteomes" id="UP000222106"/>
    </source>
</evidence>
<evidence type="ECO:0000256" key="1">
    <source>
        <dbReference type="SAM" id="Coils"/>
    </source>
</evidence>
<dbReference type="PANTHER" id="PTHR39082:SF1">
    <property type="entry name" value="SCAVENGER RECEPTOR CLASS A MEMBER 3"/>
    <property type="match status" value="1"/>
</dbReference>